<evidence type="ECO:0000313" key="3">
    <source>
        <dbReference type="Proteomes" id="UP001391051"/>
    </source>
</evidence>
<feature type="transmembrane region" description="Helical" evidence="1">
    <location>
        <begin position="309"/>
        <end position="330"/>
    </location>
</feature>
<feature type="transmembrane region" description="Helical" evidence="1">
    <location>
        <begin position="161"/>
        <end position="181"/>
    </location>
</feature>
<comment type="caution">
    <text evidence="2">The sequence shown here is derived from an EMBL/GenBank/DDBJ whole genome shotgun (WGS) entry which is preliminary data.</text>
</comment>
<dbReference type="InterPro" id="IPR016833">
    <property type="entry name" value="Put_Na-Bile_cotransptr"/>
</dbReference>
<feature type="transmembrane region" description="Helical" evidence="1">
    <location>
        <begin position="336"/>
        <end position="354"/>
    </location>
</feature>
<organism evidence="2 3">
    <name type="scientific">Apiospora aurea</name>
    <dbReference type="NCBI Taxonomy" id="335848"/>
    <lineage>
        <taxon>Eukaryota</taxon>
        <taxon>Fungi</taxon>
        <taxon>Dikarya</taxon>
        <taxon>Ascomycota</taxon>
        <taxon>Pezizomycotina</taxon>
        <taxon>Sordariomycetes</taxon>
        <taxon>Xylariomycetidae</taxon>
        <taxon>Amphisphaeriales</taxon>
        <taxon>Apiosporaceae</taxon>
        <taxon>Apiospora</taxon>
    </lineage>
</organism>
<dbReference type="PANTHER" id="PTHR18640">
    <property type="entry name" value="SOLUTE CARRIER FAMILY 10 MEMBER 7"/>
    <property type="match status" value="1"/>
</dbReference>
<dbReference type="EMBL" id="JAQQWE010000002">
    <property type="protein sequence ID" value="KAK7962122.1"/>
    <property type="molecule type" value="Genomic_DNA"/>
</dbReference>
<keyword evidence="1" id="KW-0472">Membrane</keyword>
<keyword evidence="1" id="KW-1133">Transmembrane helix</keyword>
<dbReference type="RefSeq" id="XP_066704233.1">
    <property type="nucleotide sequence ID" value="XM_066839169.1"/>
</dbReference>
<protein>
    <submittedName>
        <fullName evidence="2">Sodium bile acid cotransporter</fullName>
    </submittedName>
</protein>
<keyword evidence="1" id="KW-0812">Transmembrane</keyword>
<feature type="transmembrane region" description="Helical" evidence="1">
    <location>
        <begin position="274"/>
        <end position="297"/>
    </location>
</feature>
<dbReference type="GeneID" id="92072231"/>
<dbReference type="PANTHER" id="PTHR18640:SF5">
    <property type="entry name" value="SODIUM_BILE ACID COTRANSPORTER 7"/>
    <property type="match status" value="1"/>
</dbReference>
<dbReference type="Proteomes" id="UP001391051">
    <property type="component" value="Unassembled WGS sequence"/>
</dbReference>
<evidence type="ECO:0000313" key="2">
    <source>
        <dbReference type="EMBL" id="KAK7962122.1"/>
    </source>
</evidence>
<sequence length="395" mass="43594">MDTGKRNVTATAVERRRPTVLSRCWTLIEDQWFLIVLVALVVFSSQVQVPEAQQEAKTRITQYVTIAVIFFINGLTTRTEDLVANIRRWRCHVFIQLMGFFFTSLTMLGLVAAIASNRALLDPLLLNGLVILGCLPTAFSINTLMARKAKGNATLTLTESVFGNAVGPFLSSLLVLGYTSISKWYTEVLPKTDGGLGELLRKIFLQFGLTLILPLAIGQLVQSFFPKVVGKVMHDYQAIRLGSLSLLVLLWSGYDSAFASHAFADVEKTQIFGVVVICLSLFVLWMLVTIAASITFLDREDTIAAAFCIPTKSPALGIPLATILFAGMSVEDTAKVHIPLIIFQFVQTCLSNLASIPLRRWRAKHVYETDSDTASDAVELAAYPRRRIPGENCSR</sequence>
<accession>A0ABR1QQ93</accession>
<name>A0ABR1QQ93_9PEZI</name>
<dbReference type="Gene3D" id="1.20.1530.20">
    <property type="match status" value="1"/>
</dbReference>
<feature type="transmembrane region" description="Helical" evidence="1">
    <location>
        <begin position="203"/>
        <end position="225"/>
    </location>
</feature>
<feature type="transmembrane region" description="Helical" evidence="1">
    <location>
        <begin position="89"/>
        <end position="112"/>
    </location>
</feature>
<evidence type="ECO:0000256" key="1">
    <source>
        <dbReference type="SAM" id="Phobius"/>
    </source>
</evidence>
<feature type="transmembrane region" description="Helical" evidence="1">
    <location>
        <begin position="32"/>
        <end position="48"/>
    </location>
</feature>
<feature type="transmembrane region" description="Helical" evidence="1">
    <location>
        <begin position="237"/>
        <end position="254"/>
    </location>
</feature>
<dbReference type="InterPro" id="IPR038770">
    <property type="entry name" value="Na+/solute_symporter_sf"/>
</dbReference>
<dbReference type="Pfam" id="PF13593">
    <property type="entry name" value="SBF_like"/>
    <property type="match status" value="1"/>
</dbReference>
<reference evidence="2 3" key="1">
    <citation type="submission" date="2023-01" db="EMBL/GenBank/DDBJ databases">
        <title>Analysis of 21 Apiospora genomes using comparative genomics revels a genus with tremendous synthesis potential of carbohydrate active enzymes and secondary metabolites.</title>
        <authorList>
            <person name="Sorensen T."/>
        </authorList>
    </citation>
    <scope>NUCLEOTIDE SEQUENCE [LARGE SCALE GENOMIC DNA]</scope>
    <source>
        <strain evidence="2 3">CBS 24483</strain>
    </source>
</reference>
<keyword evidence="3" id="KW-1185">Reference proteome</keyword>
<gene>
    <name evidence="2" type="ORF">PG986_002947</name>
</gene>
<feature type="transmembrane region" description="Helical" evidence="1">
    <location>
        <begin position="124"/>
        <end position="141"/>
    </location>
</feature>
<proteinExistence type="predicted"/>
<feature type="transmembrane region" description="Helical" evidence="1">
    <location>
        <begin position="60"/>
        <end position="77"/>
    </location>
</feature>